<sequence length="131" mass="15281">MAKDDWDVLYDVLLAPSIADSVYRALSDTQRRYTLYLLAEWGLVFEDELADILTGWIHANEYRMATPDDRERVRIELHEIHVPILREAGLIRYDEQMELLSLGEVSPPVGRILDWAQRNERRNTPEPNSDS</sequence>
<gene>
    <name evidence="2" type="ORF">SAMN05421858_0650</name>
</gene>
<dbReference type="OrthoDB" id="247722at2157"/>
<reference evidence="3" key="1">
    <citation type="submission" date="2017-01" db="EMBL/GenBank/DDBJ databases">
        <authorList>
            <person name="Varghese N."/>
            <person name="Submissions S."/>
        </authorList>
    </citation>
    <scope>NUCLEOTIDE SEQUENCE [LARGE SCALE GENOMIC DNA]</scope>
    <source>
        <strain evidence="3">CGMCC 1.7737</strain>
    </source>
</reference>
<dbReference type="Pfam" id="PF24035">
    <property type="entry name" value="DUF7344"/>
    <property type="match status" value="1"/>
</dbReference>
<accession>A0A1N6WA55</accession>
<proteinExistence type="predicted"/>
<dbReference type="EMBL" id="FTNO01000001">
    <property type="protein sequence ID" value="SIQ86928.1"/>
    <property type="molecule type" value="Genomic_DNA"/>
</dbReference>
<name>A0A1N6WA55_9EURY</name>
<evidence type="ECO:0000313" key="2">
    <source>
        <dbReference type="EMBL" id="SIQ86928.1"/>
    </source>
</evidence>
<keyword evidence="3" id="KW-1185">Reference proteome</keyword>
<dbReference type="RefSeq" id="WP_076427882.1">
    <property type="nucleotide sequence ID" value="NZ_FTNO01000001.1"/>
</dbReference>
<dbReference type="Proteomes" id="UP000186914">
    <property type="component" value="Unassembled WGS sequence"/>
</dbReference>
<protein>
    <recommendedName>
        <fullName evidence="1">DUF7344 domain-containing protein</fullName>
    </recommendedName>
</protein>
<dbReference type="InterPro" id="IPR055768">
    <property type="entry name" value="DUF7344"/>
</dbReference>
<evidence type="ECO:0000313" key="3">
    <source>
        <dbReference type="Proteomes" id="UP000186914"/>
    </source>
</evidence>
<organism evidence="2 3">
    <name type="scientific">Haladaptatus litoreus</name>
    <dbReference type="NCBI Taxonomy" id="553468"/>
    <lineage>
        <taxon>Archaea</taxon>
        <taxon>Methanobacteriati</taxon>
        <taxon>Methanobacteriota</taxon>
        <taxon>Stenosarchaea group</taxon>
        <taxon>Halobacteria</taxon>
        <taxon>Halobacteriales</taxon>
        <taxon>Haladaptataceae</taxon>
        <taxon>Haladaptatus</taxon>
    </lineage>
</organism>
<dbReference type="AlphaFoldDB" id="A0A1N6WA55"/>
<evidence type="ECO:0000259" key="1">
    <source>
        <dbReference type="Pfam" id="PF24035"/>
    </source>
</evidence>
<feature type="domain" description="DUF7344" evidence="1">
    <location>
        <begin position="24"/>
        <end position="98"/>
    </location>
</feature>